<proteinExistence type="predicted"/>
<feature type="transmembrane region" description="Helical" evidence="2">
    <location>
        <begin position="12"/>
        <end position="30"/>
    </location>
</feature>
<comment type="caution">
    <text evidence="3">The sequence shown here is derived from an EMBL/GenBank/DDBJ whole genome shotgun (WGS) entry which is preliminary data.</text>
</comment>
<keyword evidence="2" id="KW-1133">Transmembrane helix</keyword>
<evidence type="ECO:0000313" key="3">
    <source>
        <dbReference type="EMBL" id="TFZ81616.1"/>
    </source>
</evidence>
<keyword evidence="2" id="KW-0812">Transmembrane</keyword>
<reference evidence="3 4" key="1">
    <citation type="journal article" date="2019" name="ISME J.">
        <title>Candidatus Macondimonas diazotrophica, a novel gammaproteobacterial genus dominating crude-oil-contaminated coastal sediments.</title>
        <authorList>
            <person name="Karthikeyan S."/>
            <person name="Konstantinidis K."/>
        </authorList>
    </citation>
    <scope>NUCLEOTIDE SEQUENCE [LARGE SCALE GENOMIC DNA]</scope>
    <source>
        <strain evidence="3 4">KTK01</strain>
    </source>
</reference>
<keyword evidence="4" id="KW-1185">Reference proteome</keyword>
<feature type="coiled-coil region" evidence="1">
    <location>
        <begin position="59"/>
        <end position="93"/>
    </location>
</feature>
<sequence>MESLDIESLGNIGGLVGLLGVAGMILWQAYKNLSPKWQEDKSRLDEATGAAHTDLMARFDRIRQNETECLDRIEELEQALDAERAIRRAAEDEAAQERIMRKTWETRHRRAVEELARLGREDLAKSIEALQLGASSPILETEN</sequence>
<dbReference type="EMBL" id="SRIO01000018">
    <property type="protein sequence ID" value="TFZ81616.1"/>
    <property type="molecule type" value="Genomic_DNA"/>
</dbReference>
<keyword evidence="1" id="KW-0175">Coiled coil</keyword>
<dbReference type="Proteomes" id="UP000297890">
    <property type="component" value="Unassembled WGS sequence"/>
</dbReference>
<keyword evidence="2" id="KW-0472">Membrane</keyword>
<organism evidence="3 4">
    <name type="scientific">Candidatus Macondimonas diazotrophica</name>
    <dbReference type="NCBI Taxonomy" id="2305248"/>
    <lineage>
        <taxon>Bacteria</taxon>
        <taxon>Pseudomonadati</taxon>
        <taxon>Pseudomonadota</taxon>
        <taxon>Gammaproteobacteria</taxon>
        <taxon>Chromatiales</taxon>
        <taxon>Ectothiorhodospiraceae</taxon>
        <taxon>Candidatus Macondimonas</taxon>
    </lineage>
</organism>
<name>A0A4Z0F831_9GAMM</name>
<gene>
    <name evidence="3" type="ORF">E4680_11580</name>
</gene>
<protein>
    <submittedName>
        <fullName evidence="3">Uncharacterized protein</fullName>
    </submittedName>
</protein>
<evidence type="ECO:0000256" key="1">
    <source>
        <dbReference type="SAM" id="Coils"/>
    </source>
</evidence>
<dbReference type="AlphaFoldDB" id="A0A4Z0F831"/>
<accession>A0A4Z0F831</accession>
<dbReference type="RefSeq" id="WP_135282581.1">
    <property type="nucleotide sequence ID" value="NZ_SRIO01000018.1"/>
</dbReference>
<evidence type="ECO:0000256" key="2">
    <source>
        <dbReference type="SAM" id="Phobius"/>
    </source>
</evidence>
<evidence type="ECO:0000313" key="4">
    <source>
        <dbReference type="Proteomes" id="UP000297890"/>
    </source>
</evidence>